<evidence type="ECO:0000313" key="2">
    <source>
        <dbReference type="Proteomes" id="UP001321542"/>
    </source>
</evidence>
<proteinExistence type="predicted"/>
<organism evidence="1 2">
    <name type="scientific">Streptomyces graminofaciens</name>
    <dbReference type="NCBI Taxonomy" id="68212"/>
    <lineage>
        <taxon>Bacteria</taxon>
        <taxon>Bacillati</taxon>
        <taxon>Actinomycetota</taxon>
        <taxon>Actinomycetes</taxon>
        <taxon>Kitasatosporales</taxon>
        <taxon>Streptomycetaceae</taxon>
        <taxon>Streptomyces</taxon>
    </lineage>
</organism>
<accession>A0ABN5VE68</accession>
<protein>
    <submittedName>
        <fullName evidence="1">Uncharacterized protein</fullName>
    </submittedName>
</protein>
<gene>
    <name evidence="1" type="ORF">SGFS_028310</name>
</gene>
<evidence type="ECO:0000313" key="1">
    <source>
        <dbReference type="EMBL" id="BBC31537.1"/>
    </source>
</evidence>
<keyword evidence="2" id="KW-1185">Reference proteome</keyword>
<dbReference type="RefSeq" id="WP_286250275.1">
    <property type="nucleotide sequence ID" value="NZ_AP018448.1"/>
</dbReference>
<reference evidence="1 2" key="1">
    <citation type="journal article" date="2010" name="ChemBioChem">
        <title>Cloning and characterization of the biosynthetic gene cluster of 16-membered macrolide antibiotic FD-891: involvement of a dual functional cytochrome P450 monooxygenase catalyzing epoxidation and hydroxylation.</title>
        <authorList>
            <person name="Kudo F."/>
            <person name="Motegi A."/>
            <person name="Mizoue K."/>
            <person name="Eguchi T."/>
        </authorList>
    </citation>
    <scope>NUCLEOTIDE SEQUENCE [LARGE SCALE GENOMIC DNA]</scope>
    <source>
        <strain evidence="1 2">A-8890</strain>
    </source>
</reference>
<sequence>MRCQLAEGLSTEWEPGMLDCGDKDHGTFRPQLGDWSATIKSGRIQPARAADPHAQLPPRLRELAELWGCES</sequence>
<dbReference type="Proteomes" id="UP001321542">
    <property type="component" value="Chromosome"/>
</dbReference>
<name>A0ABN5VE68_9ACTN</name>
<dbReference type="EMBL" id="AP018448">
    <property type="protein sequence ID" value="BBC31537.1"/>
    <property type="molecule type" value="Genomic_DNA"/>
</dbReference>
<reference evidence="1 2" key="2">
    <citation type="journal article" date="2023" name="ChemBioChem">
        <title>Acyltransferase Domain Exchange between Two Independent Type I Polyketide Synthases in the Same Producer Strain of Macrolide Antibiotics.</title>
        <authorList>
            <person name="Kudo F."/>
            <person name="Kishikawa K."/>
            <person name="Tsuboi K."/>
            <person name="Kido T."/>
            <person name="Usui T."/>
            <person name="Hashimoto J."/>
            <person name="Shin-Ya K."/>
            <person name="Miyanaga A."/>
            <person name="Eguchi T."/>
        </authorList>
    </citation>
    <scope>NUCLEOTIDE SEQUENCE [LARGE SCALE GENOMIC DNA]</scope>
    <source>
        <strain evidence="1 2">A-8890</strain>
    </source>
</reference>